<dbReference type="AlphaFoldDB" id="A0A195CYG2"/>
<evidence type="ECO:0000313" key="2">
    <source>
        <dbReference type="Proteomes" id="UP000078542"/>
    </source>
</evidence>
<name>A0A195CYG2_9HYME</name>
<dbReference type="EMBL" id="KQ977110">
    <property type="protein sequence ID" value="KYN05705.1"/>
    <property type="molecule type" value="Genomic_DNA"/>
</dbReference>
<accession>A0A195CYG2</accession>
<protein>
    <submittedName>
        <fullName evidence="1">Uncharacterized protein</fullName>
    </submittedName>
</protein>
<evidence type="ECO:0000313" key="1">
    <source>
        <dbReference type="EMBL" id="KYN05705.1"/>
    </source>
</evidence>
<sequence length="202" mass="21082">RLAGLIAVRRYLLHQLQSLDNVAEDAGKAAHLLQNYAKLRADHAEVVVPFLRPPHAHRAPNRRELGIVRHEVTVVEYAASTAAVVKLEVTRDHGLAFPTLEYRASLVTDSDLSRGYGFAGPRVNVAVIALDGGCGDEWTVTRLPPPAPVPTASDMNVDCCCGCNMALGGAGGTGLTDGEPGGMRSCWGAWLGPGPGGGGGGP</sequence>
<feature type="non-terminal residue" evidence="1">
    <location>
        <position position="1"/>
    </location>
</feature>
<keyword evidence="2" id="KW-1185">Reference proteome</keyword>
<organism evidence="1 2">
    <name type="scientific">Cyphomyrmex costatus</name>
    <dbReference type="NCBI Taxonomy" id="456900"/>
    <lineage>
        <taxon>Eukaryota</taxon>
        <taxon>Metazoa</taxon>
        <taxon>Ecdysozoa</taxon>
        <taxon>Arthropoda</taxon>
        <taxon>Hexapoda</taxon>
        <taxon>Insecta</taxon>
        <taxon>Pterygota</taxon>
        <taxon>Neoptera</taxon>
        <taxon>Endopterygota</taxon>
        <taxon>Hymenoptera</taxon>
        <taxon>Apocrita</taxon>
        <taxon>Aculeata</taxon>
        <taxon>Formicoidea</taxon>
        <taxon>Formicidae</taxon>
        <taxon>Myrmicinae</taxon>
        <taxon>Cyphomyrmex</taxon>
    </lineage>
</organism>
<dbReference type="Proteomes" id="UP000078542">
    <property type="component" value="Unassembled WGS sequence"/>
</dbReference>
<reference evidence="1 2" key="1">
    <citation type="submission" date="2016-03" db="EMBL/GenBank/DDBJ databases">
        <title>Cyphomyrmex costatus WGS genome.</title>
        <authorList>
            <person name="Nygaard S."/>
            <person name="Hu H."/>
            <person name="Boomsma J."/>
            <person name="Zhang G."/>
        </authorList>
    </citation>
    <scope>NUCLEOTIDE SEQUENCE [LARGE SCALE GENOMIC DNA]</scope>
    <source>
        <strain evidence="1">MS0001</strain>
        <tissue evidence="1">Whole body</tissue>
    </source>
</reference>
<proteinExistence type="predicted"/>
<gene>
    <name evidence="1" type="ORF">ALC62_03360</name>
</gene>